<feature type="transmembrane region" description="Helical" evidence="6">
    <location>
        <begin position="194"/>
        <end position="214"/>
    </location>
</feature>
<dbReference type="GO" id="GO:0016020">
    <property type="term" value="C:membrane"/>
    <property type="evidence" value="ECO:0007669"/>
    <property type="project" value="UniProtKB-SubCell"/>
</dbReference>
<keyword evidence="5 6" id="KW-0472">Membrane</keyword>
<keyword evidence="4 6" id="KW-1133">Transmembrane helix</keyword>
<dbReference type="PANTHER" id="PTHR19282:SF452">
    <property type="entry name" value="LD03691P"/>
    <property type="match status" value="1"/>
</dbReference>
<evidence type="ECO:0000256" key="4">
    <source>
        <dbReference type="ARBA" id="ARBA00022989"/>
    </source>
</evidence>
<organism evidence="7 8">
    <name type="scientific">Lingula anatina</name>
    <name type="common">Brachiopod</name>
    <name type="synonym">Lingula unguis</name>
    <dbReference type="NCBI Taxonomy" id="7574"/>
    <lineage>
        <taxon>Eukaryota</taxon>
        <taxon>Metazoa</taxon>
        <taxon>Spiralia</taxon>
        <taxon>Lophotrochozoa</taxon>
        <taxon>Brachiopoda</taxon>
        <taxon>Linguliformea</taxon>
        <taxon>Lingulata</taxon>
        <taxon>Lingulida</taxon>
        <taxon>Linguloidea</taxon>
        <taxon>Lingulidae</taxon>
        <taxon>Lingula</taxon>
    </lineage>
</organism>
<dbReference type="STRING" id="7574.A0A1S3HA96"/>
<keyword evidence="7" id="KW-1185">Reference proteome</keyword>
<sequence length="231" mass="24918">MCGGFSCSKNALAALNILYILVSFILIGVAAYAKAMAVVTSLALVGGIIACGVFLLLIAIIGLIGAIKHHQVLLFFYMLILFLLFLVQFAISCACLAVNESQQQQIAQAAWKIAEDDLKMKIQELFECCGFDTSSQALPANDSMSHPDCLKIKGCVSSGASEFCCNLVNGSKDSCPVEPCFNNLRNDIQTAFKISGGIGLFFSFTEILGVWLTVRYRNQRDPKSSASAFLS</sequence>
<name>A0A1S3HA96_LINAN</name>
<comment type="subcellular location">
    <subcellularLocation>
        <location evidence="1">Membrane</location>
        <topology evidence="1">Multi-pass membrane protein</topology>
    </subcellularLocation>
</comment>
<dbReference type="Pfam" id="PF00335">
    <property type="entry name" value="Tetraspanin"/>
    <property type="match status" value="1"/>
</dbReference>
<feature type="transmembrane region" description="Helical" evidence="6">
    <location>
        <begin position="72"/>
        <end position="91"/>
    </location>
</feature>
<dbReference type="AlphaFoldDB" id="A0A1S3HA96"/>
<dbReference type="InterPro" id="IPR018499">
    <property type="entry name" value="Tetraspanin/Peripherin"/>
</dbReference>
<evidence type="ECO:0000256" key="2">
    <source>
        <dbReference type="ARBA" id="ARBA00006840"/>
    </source>
</evidence>
<evidence type="ECO:0000313" key="7">
    <source>
        <dbReference type="Proteomes" id="UP000085678"/>
    </source>
</evidence>
<evidence type="ECO:0000313" key="8">
    <source>
        <dbReference type="RefSeq" id="XP_013382391.1"/>
    </source>
</evidence>
<reference evidence="8" key="1">
    <citation type="submission" date="2025-08" db="UniProtKB">
        <authorList>
            <consortium name="RefSeq"/>
        </authorList>
    </citation>
    <scope>IDENTIFICATION</scope>
    <source>
        <tissue evidence="8">Gonads</tissue>
    </source>
</reference>
<dbReference type="InterPro" id="IPR000301">
    <property type="entry name" value="Tetraspanin_animals"/>
</dbReference>
<dbReference type="GeneID" id="106153125"/>
<feature type="transmembrane region" description="Helical" evidence="6">
    <location>
        <begin position="12"/>
        <end position="33"/>
    </location>
</feature>
<protein>
    <submittedName>
        <fullName evidence="8">Tetraspanin-13 isoform X1</fullName>
    </submittedName>
</protein>
<dbReference type="Proteomes" id="UP000085678">
    <property type="component" value="Unplaced"/>
</dbReference>
<dbReference type="InParanoid" id="A0A1S3HA96"/>
<evidence type="ECO:0000256" key="6">
    <source>
        <dbReference type="SAM" id="Phobius"/>
    </source>
</evidence>
<evidence type="ECO:0000256" key="3">
    <source>
        <dbReference type="ARBA" id="ARBA00022692"/>
    </source>
</evidence>
<dbReference type="OMA" id="CPPCAPI"/>
<dbReference type="PANTHER" id="PTHR19282">
    <property type="entry name" value="TETRASPANIN"/>
    <property type="match status" value="1"/>
</dbReference>
<dbReference type="OrthoDB" id="5845060at2759"/>
<dbReference type="KEGG" id="lak:106153125"/>
<dbReference type="FunCoup" id="A0A1S3HA96">
    <property type="interactions" value="407"/>
</dbReference>
<evidence type="ECO:0000256" key="5">
    <source>
        <dbReference type="ARBA" id="ARBA00023136"/>
    </source>
</evidence>
<dbReference type="RefSeq" id="XP_013382391.1">
    <property type="nucleotide sequence ID" value="XM_013526937.2"/>
</dbReference>
<proteinExistence type="inferred from homology"/>
<dbReference type="PIRSF" id="PIRSF002419">
    <property type="entry name" value="Tetraspanin"/>
    <property type="match status" value="1"/>
</dbReference>
<keyword evidence="3 6" id="KW-0812">Transmembrane</keyword>
<feature type="transmembrane region" description="Helical" evidence="6">
    <location>
        <begin position="39"/>
        <end position="65"/>
    </location>
</feature>
<dbReference type="PRINTS" id="PR00259">
    <property type="entry name" value="TMFOUR"/>
</dbReference>
<comment type="similarity">
    <text evidence="2">Belongs to the tetraspanin (TM4SF) family.</text>
</comment>
<accession>A0A1S3HA96</accession>
<gene>
    <name evidence="8" type="primary">LOC106153125</name>
</gene>
<evidence type="ECO:0000256" key="1">
    <source>
        <dbReference type="ARBA" id="ARBA00004141"/>
    </source>
</evidence>